<gene>
    <name evidence="14" type="primary">mdaB</name>
    <name evidence="14" type="ORF">AC2117_00356</name>
</gene>
<dbReference type="InterPro" id="IPR029039">
    <property type="entry name" value="Flavoprotein-like_sf"/>
</dbReference>
<evidence type="ECO:0000256" key="9">
    <source>
        <dbReference type="ARBA" id="ARBA00051965"/>
    </source>
</evidence>
<dbReference type="PANTHER" id="PTHR46305:SF3">
    <property type="entry name" value="NADPH:QUINONE OXIDOREDUCTASE MDAB"/>
    <property type="match status" value="1"/>
</dbReference>
<feature type="domain" description="ABM" evidence="13">
    <location>
        <begin position="202"/>
        <end position="300"/>
    </location>
</feature>
<evidence type="ECO:0000259" key="13">
    <source>
        <dbReference type="PROSITE" id="PS51725"/>
    </source>
</evidence>
<protein>
    <recommendedName>
        <fullName evidence="11">NADPH:quinone oxidoreductase MdaB</fullName>
        <ecNumber evidence="10">1.6.5.10</ecNumber>
    </recommendedName>
    <alternativeName>
        <fullName evidence="12">Modulator of drug activity B</fullName>
    </alternativeName>
</protein>
<evidence type="ECO:0000256" key="12">
    <source>
        <dbReference type="ARBA" id="ARBA00078609"/>
    </source>
</evidence>
<dbReference type="GO" id="GO:0005737">
    <property type="term" value="C:cytoplasm"/>
    <property type="evidence" value="ECO:0007669"/>
    <property type="project" value="UniProtKB-SubCell"/>
</dbReference>
<dbReference type="AlphaFoldDB" id="A0A446ZFH1"/>
<evidence type="ECO:0000256" key="7">
    <source>
        <dbReference type="ARBA" id="ARBA00023002"/>
    </source>
</evidence>
<proteinExistence type="inferred from homology"/>
<dbReference type="Pfam" id="PF02525">
    <property type="entry name" value="Flavodoxin_2"/>
    <property type="match status" value="1"/>
</dbReference>
<evidence type="ECO:0000256" key="8">
    <source>
        <dbReference type="ARBA" id="ARBA00037981"/>
    </source>
</evidence>
<dbReference type="EMBL" id="LS999521">
    <property type="protein sequence ID" value="VAX43218.1"/>
    <property type="molecule type" value="Genomic_DNA"/>
</dbReference>
<comment type="subunit">
    <text evidence="3">Homodimer.</text>
</comment>
<keyword evidence="4" id="KW-0963">Cytoplasm</keyword>
<accession>A0A446ZFH1</accession>
<evidence type="ECO:0000256" key="11">
    <source>
        <dbReference type="ARBA" id="ARBA00070593"/>
    </source>
</evidence>
<dbReference type="PROSITE" id="PS51725">
    <property type="entry name" value="ABM"/>
    <property type="match status" value="1"/>
</dbReference>
<evidence type="ECO:0000256" key="1">
    <source>
        <dbReference type="ARBA" id="ARBA00001974"/>
    </source>
</evidence>
<comment type="catalytic activity">
    <reaction evidence="9">
        <text>a quinone + NADPH + H(+) = a quinol + NADP(+)</text>
        <dbReference type="Rhea" id="RHEA:46164"/>
        <dbReference type="ChEBI" id="CHEBI:15378"/>
        <dbReference type="ChEBI" id="CHEBI:24646"/>
        <dbReference type="ChEBI" id="CHEBI:57783"/>
        <dbReference type="ChEBI" id="CHEBI:58349"/>
        <dbReference type="ChEBI" id="CHEBI:132124"/>
        <dbReference type="EC" id="1.6.5.10"/>
    </reaction>
</comment>
<dbReference type="SUPFAM" id="SSF54909">
    <property type="entry name" value="Dimeric alpha+beta barrel"/>
    <property type="match status" value="1"/>
</dbReference>
<evidence type="ECO:0000313" key="14">
    <source>
        <dbReference type="EMBL" id="VAX43218.1"/>
    </source>
</evidence>
<evidence type="ECO:0000256" key="2">
    <source>
        <dbReference type="ARBA" id="ARBA00004496"/>
    </source>
</evidence>
<dbReference type="InterPro" id="IPR052397">
    <property type="entry name" value="NADPH-QR_MdaB"/>
</dbReference>
<evidence type="ECO:0000313" key="15">
    <source>
        <dbReference type="Proteomes" id="UP000294355"/>
    </source>
</evidence>
<dbReference type="InterPro" id="IPR003680">
    <property type="entry name" value="Flavodoxin_fold"/>
</dbReference>
<evidence type="ECO:0000256" key="4">
    <source>
        <dbReference type="ARBA" id="ARBA00022490"/>
    </source>
</evidence>
<dbReference type="GO" id="GO:0008753">
    <property type="term" value="F:NADPH dehydrogenase (quinone) activity"/>
    <property type="evidence" value="ECO:0007669"/>
    <property type="project" value="UniProtKB-EC"/>
</dbReference>
<dbReference type="InterPro" id="IPR007138">
    <property type="entry name" value="ABM_dom"/>
</dbReference>
<dbReference type="EC" id="1.6.5.10" evidence="10"/>
<dbReference type="Pfam" id="PF03992">
    <property type="entry name" value="ABM"/>
    <property type="match status" value="1"/>
</dbReference>
<comment type="cofactor">
    <cofactor evidence="1">
        <name>FAD</name>
        <dbReference type="ChEBI" id="CHEBI:57692"/>
    </cofactor>
</comment>
<reference evidence="14 15" key="1">
    <citation type="submission" date="2018-08" db="EMBL/GenBank/DDBJ databases">
        <authorList>
            <person name="Gonzaga-Molto A."/>
        </authorList>
    </citation>
    <scope>NUCLEOTIDE SEQUENCE [LARGE SCALE GENOMIC DNA]</scope>
    <source>
        <strain evidence="14">Acinetobacter calcoaceticus str. 2117</strain>
    </source>
</reference>
<dbReference type="Proteomes" id="UP000294355">
    <property type="component" value="Chromosome"/>
</dbReference>
<sequence>MSKILVINGAKQFAHSNGELNDTLTTLATSHLIELGHEVQVTRADSNYDAESEVEKFLWADVVIYQMPGWWMGAPWTVKKYIDDVFTVGHGSLYANDGRSRSDTSKKYGSGGLIHDKKYMLSLTWNAPMEAFDDADQFFHGVGVDGVYLPFHKANQFLGMSTLPTFIVNDVIKMPDVNSYIEEYKTHLNLYLQQPNKEKSMLTIIAEIHTKSGGQHRQNVLDAFQKIIPTVLAEDGCHGYEPLIDHISNASFQTKEPDTIVMLEKWASVAHLEAHLATPHMQAHHAAVKDDVDDVKIKILESGV</sequence>
<dbReference type="Gene3D" id="3.30.70.100">
    <property type="match status" value="1"/>
</dbReference>
<comment type="similarity">
    <text evidence="8">Belongs to the oxidoreductase MdaB family.</text>
</comment>
<keyword evidence="5" id="KW-0285">Flavoprotein</keyword>
<dbReference type="Gene3D" id="3.40.50.360">
    <property type="match status" value="1"/>
</dbReference>
<organism evidence="14 15">
    <name type="scientific">Acinetobacter calcoaceticus</name>
    <dbReference type="NCBI Taxonomy" id="471"/>
    <lineage>
        <taxon>Bacteria</taxon>
        <taxon>Pseudomonadati</taxon>
        <taxon>Pseudomonadota</taxon>
        <taxon>Gammaproteobacteria</taxon>
        <taxon>Moraxellales</taxon>
        <taxon>Moraxellaceae</taxon>
        <taxon>Acinetobacter</taxon>
        <taxon>Acinetobacter calcoaceticus/baumannii complex</taxon>
    </lineage>
</organism>
<evidence type="ECO:0000256" key="6">
    <source>
        <dbReference type="ARBA" id="ARBA00022827"/>
    </source>
</evidence>
<dbReference type="InterPro" id="IPR011008">
    <property type="entry name" value="Dimeric_a/b-barrel"/>
</dbReference>
<keyword evidence="6" id="KW-0274">FAD</keyword>
<name>A0A446ZFH1_ACICA</name>
<dbReference type="SUPFAM" id="SSF52218">
    <property type="entry name" value="Flavoproteins"/>
    <property type="match status" value="1"/>
</dbReference>
<dbReference type="PANTHER" id="PTHR46305">
    <property type="match status" value="1"/>
</dbReference>
<dbReference type="FunFam" id="3.40.50.360:FF:000007">
    <property type="entry name" value="Drug activity modulator B"/>
    <property type="match status" value="1"/>
</dbReference>
<keyword evidence="7" id="KW-0560">Oxidoreductase</keyword>
<comment type="subcellular location">
    <subcellularLocation>
        <location evidence="2">Cytoplasm</location>
    </subcellularLocation>
</comment>
<evidence type="ECO:0000256" key="10">
    <source>
        <dbReference type="ARBA" id="ARBA00066843"/>
    </source>
</evidence>
<evidence type="ECO:0000256" key="3">
    <source>
        <dbReference type="ARBA" id="ARBA00011738"/>
    </source>
</evidence>
<evidence type="ECO:0000256" key="5">
    <source>
        <dbReference type="ARBA" id="ARBA00022630"/>
    </source>
</evidence>